<feature type="compositionally biased region" description="Gly residues" evidence="1">
    <location>
        <begin position="110"/>
        <end position="126"/>
    </location>
</feature>
<dbReference type="RefSeq" id="WP_096918928.1">
    <property type="nucleotide sequence ID" value="NZ_CP029487.1"/>
</dbReference>
<evidence type="ECO:0000256" key="1">
    <source>
        <dbReference type="SAM" id="MobiDB-lite"/>
    </source>
</evidence>
<name>A0A4P9CCA4_EUBML</name>
<feature type="region of interest" description="Disordered" evidence="1">
    <location>
        <begin position="103"/>
        <end position="160"/>
    </location>
</feature>
<organism evidence="2 3">
    <name type="scientific">Eubacterium maltosivorans</name>
    <dbReference type="NCBI Taxonomy" id="2041044"/>
    <lineage>
        <taxon>Bacteria</taxon>
        <taxon>Bacillati</taxon>
        <taxon>Bacillota</taxon>
        <taxon>Clostridia</taxon>
        <taxon>Eubacteriales</taxon>
        <taxon>Eubacteriaceae</taxon>
        <taxon>Eubacterium</taxon>
    </lineage>
</organism>
<dbReference type="Proteomes" id="UP000218387">
    <property type="component" value="Chromosome"/>
</dbReference>
<dbReference type="KEGG" id="emt:CPZ25_018945"/>
<dbReference type="AlphaFoldDB" id="A0A4P9CCA4"/>
<keyword evidence="3" id="KW-1185">Reference proteome</keyword>
<proteinExistence type="predicted"/>
<protein>
    <recommendedName>
        <fullName evidence="4">Helix-turn-helix domain-containing protein</fullName>
    </recommendedName>
</protein>
<evidence type="ECO:0008006" key="4">
    <source>
        <dbReference type="Google" id="ProtNLM"/>
    </source>
</evidence>
<feature type="compositionally biased region" description="Basic and acidic residues" evidence="1">
    <location>
        <begin position="136"/>
        <end position="145"/>
    </location>
</feature>
<dbReference type="EMBL" id="CP029487">
    <property type="protein sequence ID" value="QCT73304.1"/>
    <property type="molecule type" value="Genomic_DNA"/>
</dbReference>
<sequence length="160" mass="17521">MGLNYMAELNAMRDYLLLRPLASGQISLWHGLMMINNLCGWKSWFTAPNMTLRAFSGLSDSGIYKARKVLKERELIDYLPGSSGVIPAKYHIYPVSLRVREARGSKGSSTGSGTGGSTGGSTGSSTGGSTAFYKQNKPDKKRQKETSNPFLKMLNDEEET</sequence>
<accession>A0A4P9CCA4</accession>
<reference evidence="2 3" key="1">
    <citation type="submission" date="2018-05" db="EMBL/GenBank/DDBJ databases">
        <title>Genome comparison of Eubacterium sp.</title>
        <authorList>
            <person name="Feng Y."/>
            <person name="Sanchez-Andrea I."/>
            <person name="Stams A.J.M."/>
            <person name="De Vos W.M."/>
        </authorList>
    </citation>
    <scope>NUCLEOTIDE SEQUENCE [LARGE SCALE GENOMIC DNA]</scope>
    <source>
        <strain evidence="2 3">YI</strain>
    </source>
</reference>
<gene>
    <name evidence="2" type="ORF">CPZ25_018945</name>
</gene>
<evidence type="ECO:0000313" key="3">
    <source>
        <dbReference type="Proteomes" id="UP000218387"/>
    </source>
</evidence>
<evidence type="ECO:0000313" key="2">
    <source>
        <dbReference type="EMBL" id="QCT73304.1"/>
    </source>
</evidence>